<proteinExistence type="predicted"/>
<protein>
    <recommendedName>
        <fullName evidence="5">DNA endonuclease activator Ctp1 C-terminal domain-containing protein</fullName>
    </recommendedName>
</protein>
<comment type="subcellular location">
    <subcellularLocation>
        <location evidence="1">Nucleus</location>
    </subcellularLocation>
</comment>
<sequence length="332" mass="36291">MSSPPSSPLLSLIPTTLPSLTLVPDWARAILTKADRGLDTVPATIPNVSNTDDSRSPPAVHLPDQKLKRRPSDSNERADSGKRATWTKRKPDVIVISDSDSDSTEGNAKSETDEILQPFCPAIETRSGHSPSESLSTPSWKARPGENPSCLPDNVHDSTLPGTLSSVPKEEPISDCQSGTASCSYERKWKTPSPYKRRNNTNLSTAARGWRTAPTSTRNKAVRRQMVGVACSCCEEFYKECDLPLSSLDFIQGPRFSRRDSPSPSSLSRVESKSSASPDGNTELSPSGCFASQNDQTVLAKRISFVSRHRHHADEVPQGDPSQYWDVNLPDF</sequence>
<comment type="caution">
    <text evidence="6">The sequence shown here is derived from an EMBL/GenBank/DDBJ whole genome shotgun (WGS) entry which is preliminary data.</text>
</comment>
<keyword evidence="7" id="KW-1185">Reference proteome</keyword>
<reference evidence="6" key="1">
    <citation type="submission" date="2022-07" db="EMBL/GenBank/DDBJ databases">
        <title>Phylogenomic reconstructions and comparative analyses of Kickxellomycotina fungi.</title>
        <authorList>
            <person name="Reynolds N.K."/>
            <person name="Stajich J.E."/>
            <person name="Barry K."/>
            <person name="Grigoriev I.V."/>
            <person name="Crous P."/>
            <person name="Smith M.E."/>
        </authorList>
    </citation>
    <scope>NUCLEOTIDE SEQUENCE</scope>
    <source>
        <strain evidence="6">RSA 1196</strain>
    </source>
</reference>
<evidence type="ECO:0000256" key="4">
    <source>
        <dbReference type="SAM" id="MobiDB-lite"/>
    </source>
</evidence>
<keyword evidence="3" id="KW-0539">Nucleus</keyword>
<evidence type="ECO:0000256" key="3">
    <source>
        <dbReference type="ARBA" id="ARBA00023242"/>
    </source>
</evidence>
<evidence type="ECO:0000313" key="7">
    <source>
        <dbReference type="Proteomes" id="UP001150925"/>
    </source>
</evidence>
<dbReference type="Pfam" id="PF08573">
    <property type="entry name" value="SAE2"/>
    <property type="match status" value="1"/>
</dbReference>
<feature type="region of interest" description="Disordered" evidence="4">
    <location>
        <begin position="33"/>
        <end position="151"/>
    </location>
</feature>
<feature type="compositionally biased region" description="Low complexity" evidence="4">
    <location>
        <begin position="262"/>
        <end position="277"/>
    </location>
</feature>
<name>A0A9W8ASK0_9FUNG</name>
<dbReference type="GO" id="GO:0005634">
    <property type="term" value="C:nucleus"/>
    <property type="evidence" value="ECO:0007669"/>
    <property type="project" value="UniProtKB-SubCell"/>
</dbReference>
<organism evidence="6 7">
    <name type="scientific">Dispira parvispora</name>
    <dbReference type="NCBI Taxonomy" id="1520584"/>
    <lineage>
        <taxon>Eukaryota</taxon>
        <taxon>Fungi</taxon>
        <taxon>Fungi incertae sedis</taxon>
        <taxon>Zoopagomycota</taxon>
        <taxon>Kickxellomycotina</taxon>
        <taxon>Dimargaritomycetes</taxon>
        <taxon>Dimargaritales</taxon>
        <taxon>Dimargaritaceae</taxon>
        <taxon>Dispira</taxon>
    </lineage>
</organism>
<dbReference type="AlphaFoldDB" id="A0A9W8ASK0"/>
<keyword evidence="2" id="KW-0227">DNA damage</keyword>
<dbReference type="EMBL" id="JANBPY010000748">
    <property type="protein sequence ID" value="KAJ1964024.1"/>
    <property type="molecule type" value="Genomic_DNA"/>
</dbReference>
<dbReference type="InterPro" id="IPR013882">
    <property type="entry name" value="Ctp1_C"/>
</dbReference>
<feature type="compositionally biased region" description="Polar residues" evidence="4">
    <location>
        <begin position="278"/>
        <end position="291"/>
    </location>
</feature>
<feature type="compositionally biased region" description="Basic and acidic residues" evidence="4">
    <location>
        <begin position="63"/>
        <end position="82"/>
    </location>
</feature>
<dbReference type="GO" id="GO:0006281">
    <property type="term" value="P:DNA repair"/>
    <property type="evidence" value="ECO:0007669"/>
    <property type="project" value="InterPro"/>
</dbReference>
<dbReference type="OrthoDB" id="5650672at2759"/>
<feature type="compositionally biased region" description="Polar residues" evidence="4">
    <location>
        <begin position="128"/>
        <end position="139"/>
    </location>
</feature>
<gene>
    <name evidence="6" type="ORF">IWQ62_003048</name>
</gene>
<accession>A0A9W8ASK0</accession>
<feature type="domain" description="DNA endonuclease activator Ctp1 C-terminal" evidence="5">
    <location>
        <begin position="217"/>
        <end position="331"/>
    </location>
</feature>
<evidence type="ECO:0000256" key="2">
    <source>
        <dbReference type="ARBA" id="ARBA00022763"/>
    </source>
</evidence>
<feature type="region of interest" description="Disordered" evidence="4">
    <location>
        <begin position="255"/>
        <end position="291"/>
    </location>
</feature>
<evidence type="ECO:0000259" key="5">
    <source>
        <dbReference type="Pfam" id="PF08573"/>
    </source>
</evidence>
<feature type="region of interest" description="Disordered" evidence="4">
    <location>
        <begin position="309"/>
        <end position="332"/>
    </location>
</feature>
<evidence type="ECO:0000313" key="6">
    <source>
        <dbReference type="EMBL" id="KAJ1964024.1"/>
    </source>
</evidence>
<evidence type="ECO:0000256" key="1">
    <source>
        <dbReference type="ARBA" id="ARBA00004123"/>
    </source>
</evidence>
<dbReference type="Proteomes" id="UP001150925">
    <property type="component" value="Unassembled WGS sequence"/>
</dbReference>